<proteinExistence type="predicted"/>
<evidence type="ECO:0008006" key="3">
    <source>
        <dbReference type="Google" id="ProtNLM"/>
    </source>
</evidence>
<reference evidence="2" key="1">
    <citation type="journal article" date="2013" name="Nature">
        <title>Draft genome of the wheat A-genome progenitor Triticum urartu.</title>
        <authorList>
            <person name="Ling H.Q."/>
            <person name="Zhao S."/>
            <person name="Liu D."/>
            <person name="Wang J."/>
            <person name="Sun H."/>
            <person name="Zhang C."/>
            <person name="Fan H."/>
            <person name="Li D."/>
            <person name="Dong L."/>
            <person name="Tao Y."/>
            <person name="Gao C."/>
            <person name="Wu H."/>
            <person name="Li Y."/>
            <person name="Cui Y."/>
            <person name="Guo X."/>
            <person name="Zheng S."/>
            <person name="Wang B."/>
            <person name="Yu K."/>
            <person name="Liang Q."/>
            <person name="Yang W."/>
            <person name="Lou X."/>
            <person name="Chen J."/>
            <person name="Feng M."/>
            <person name="Jian J."/>
            <person name="Zhang X."/>
            <person name="Luo G."/>
            <person name="Jiang Y."/>
            <person name="Liu J."/>
            <person name="Wang Z."/>
            <person name="Sha Y."/>
            <person name="Zhang B."/>
            <person name="Wu H."/>
            <person name="Tang D."/>
            <person name="Shen Q."/>
            <person name="Xue P."/>
            <person name="Zou S."/>
            <person name="Wang X."/>
            <person name="Liu X."/>
            <person name="Wang F."/>
            <person name="Yang Y."/>
            <person name="An X."/>
            <person name="Dong Z."/>
            <person name="Zhang K."/>
            <person name="Zhang X."/>
            <person name="Luo M.C."/>
            <person name="Dvorak J."/>
            <person name="Tong Y."/>
            <person name="Wang J."/>
            <person name="Yang H."/>
            <person name="Li Z."/>
            <person name="Wang D."/>
            <person name="Zhang A."/>
            <person name="Wang J."/>
        </authorList>
    </citation>
    <scope>NUCLEOTIDE SEQUENCE</scope>
    <source>
        <strain evidence="2">cv. G1812</strain>
    </source>
</reference>
<sequence length="87" mass="10369">MLLDNYYLRKHPYMTQIYEICSKWAKSYFKGVFDLRQSHKYTAQRECKAHVQVLHAACKLNAHFREAVHETSVLTVGRKKITRRRGL</sequence>
<name>A0A8R7UXG7_TRIUA</name>
<organism evidence="1 2">
    <name type="scientific">Triticum urartu</name>
    <name type="common">Red wild einkorn</name>
    <name type="synonym">Crithodium urartu</name>
    <dbReference type="NCBI Taxonomy" id="4572"/>
    <lineage>
        <taxon>Eukaryota</taxon>
        <taxon>Viridiplantae</taxon>
        <taxon>Streptophyta</taxon>
        <taxon>Embryophyta</taxon>
        <taxon>Tracheophyta</taxon>
        <taxon>Spermatophyta</taxon>
        <taxon>Magnoliopsida</taxon>
        <taxon>Liliopsida</taxon>
        <taxon>Poales</taxon>
        <taxon>Poaceae</taxon>
        <taxon>BOP clade</taxon>
        <taxon>Pooideae</taxon>
        <taxon>Triticodae</taxon>
        <taxon>Triticeae</taxon>
        <taxon>Triticinae</taxon>
        <taxon>Triticum</taxon>
    </lineage>
</organism>
<dbReference type="EnsemblPlants" id="TuG1812G0700000369.01.T01">
    <property type="protein sequence ID" value="TuG1812G0700000369.01.T01.cds265326"/>
    <property type="gene ID" value="TuG1812G0700000369.01"/>
</dbReference>
<dbReference type="Proteomes" id="UP000015106">
    <property type="component" value="Chromosome 7"/>
</dbReference>
<accession>A0A8R7UXG7</accession>
<reference evidence="1" key="2">
    <citation type="submission" date="2018-03" db="EMBL/GenBank/DDBJ databases">
        <title>The Triticum urartu genome reveals the dynamic nature of wheat genome evolution.</title>
        <authorList>
            <person name="Ling H."/>
            <person name="Ma B."/>
            <person name="Shi X."/>
            <person name="Liu H."/>
            <person name="Dong L."/>
            <person name="Sun H."/>
            <person name="Cao Y."/>
            <person name="Gao Q."/>
            <person name="Zheng S."/>
            <person name="Li Y."/>
            <person name="Yu Y."/>
            <person name="Du H."/>
            <person name="Qi M."/>
            <person name="Li Y."/>
            <person name="Yu H."/>
            <person name="Cui Y."/>
            <person name="Wang N."/>
            <person name="Chen C."/>
            <person name="Wu H."/>
            <person name="Zhao Y."/>
            <person name="Zhang J."/>
            <person name="Li Y."/>
            <person name="Zhou W."/>
            <person name="Zhang B."/>
            <person name="Hu W."/>
            <person name="Eijk M."/>
            <person name="Tang J."/>
            <person name="Witsenboer H."/>
            <person name="Zhao S."/>
            <person name="Li Z."/>
            <person name="Zhang A."/>
            <person name="Wang D."/>
            <person name="Liang C."/>
        </authorList>
    </citation>
    <scope>NUCLEOTIDE SEQUENCE [LARGE SCALE GENOMIC DNA]</scope>
    <source>
        <strain evidence="1">cv. G1812</strain>
    </source>
</reference>
<protein>
    <recommendedName>
        <fullName evidence="3">Protein FAR1-RELATED SEQUENCE</fullName>
    </recommendedName>
</protein>
<keyword evidence="2" id="KW-1185">Reference proteome</keyword>
<reference evidence="1" key="3">
    <citation type="submission" date="2022-06" db="UniProtKB">
        <authorList>
            <consortium name="EnsemblPlants"/>
        </authorList>
    </citation>
    <scope>IDENTIFICATION</scope>
</reference>
<dbReference type="AlphaFoldDB" id="A0A8R7UXG7"/>
<dbReference type="Gramene" id="TuG1812G0700000369.01.T01">
    <property type="protein sequence ID" value="TuG1812G0700000369.01.T01.cds265326"/>
    <property type="gene ID" value="TuG1812G0700000369.01"/>
</dbReference>
<evidence type="ECO:0000313" key="2">
    <source>
        <dbReference type="Proteomes" id="UP000015106"/>
    </source>
</evidence>
<evidence type="ECO:0000313" key="1">
    <source>
        <dbReference type="EnsemblPlants" id="TuG1812G0700000369.01.T01.cds265326"/>
    </source>
</evidence>